<gene>
    <name evidence="1" type="ORF">DPMN_095573</name>
</gene>
<reference evidence="1" key="2">
    <citation type="submission" date="2020-11" db="EMBL/GenBank/DDBJ databases">
        <authorList>
            <person name="McCartney M.A."/>
            <person name="Auch B."/>
            <person name="Kono T."/>
            <person name="Mallez S."/>
            <person name="Becker A."/>
            <person name="Gohl D.M."/>
            <person name="Silverstein K.A.T."/>
            <person name="Koren S."/>
            <person name="Bechman K.B."/>
            <person name="Herman A."/>
            <person name="Abrahante J.E."/>
            <person name="Garbe J."/>
        </authorList>
    </citation>
    <scope>NUCLEOTIDE SEQUENCE</scope>
    <source>
        <strain evidence="1">Duluth1</strain>
        <tissue evidence="1">Whole animal</tissue>
    </source>
</reference>
<evidence type="ECO:0000313" key="1">
    <source>
        <dbReference type="EMBL" id="KAH3853050.1"/>
    </source>
</evidence>
<reference evidence="1" key="1">
    <citation type="journal article" date="2019" name="bioRxiv">
        <title>The Genome of the Zebra Mussel, Dreissena polymorpha: A Resource for Invasive Species Research.</title>
        <authorList>
            <person name="McCartney M.A."/>
            <person name="Auch B."/>
            <person name="Kono T."/>
            <person name="Mallez S."/>
            <person name="Zhang Y."/>
            <person name="Obille A."/>
            <person name="Becker A."/>
            <person name="Abrahante J.E."/>
            <person name="Garbe J."/>
            <person name="Badalamenti J.P."/>
            <person name="Herman A."/>
            <person name="Mangelson H."/>
            <person name="Liachko I."/>
            <person name="Sullivan S."/>
            <person name="Sone E.D."/>
            <person name="Koren S."/>
            <person name="Silverstein K.A.T."/>
            <person name="Beckman K.B."/>
            <person name="Gohl D.M."/>
        </authorList>
    </citation>
    <scope>NUCLEOTIDE SEQUENCE</scope>
    <source>
        <strain evidence="1">Duluth1</strain>
        <tissue evidence="1">Whole animal</tissue>
    </source>
</reference>
<comment type="caution">
    <text evidence="1">The sequence shown here is derived from an EMBL/GenBank/DDBJ whole genome shotgun (WGS) entry which is preliminary data.</text>
</comment>
<evidence type="ECO:0000313" key="2">
    <source>
        <dbReference type="Proteomes" id="UP000828390"/>
    </source>
</evidence>
<protein>
    <submittedName>
        <fullName evidence="1">Uncharacterized protein</fullName>
    </submittedName>
</protein>
<sequence>MFTKFLSSGDSVLNGTLGGFTQRFSLGRHLNKTTEQKQLAQMIQTINPHLNNQAMNIRLEKQVMTTQLKHQAMNTQLEYLLPSSPVMWQILIERVNAYTFVLMVI</sequence>
<accession>A0A9D4R4L7</accession>
<dbReference type="Proteomes" id="UP000828390">
    <property type="component" value="Unassembled WGS sequence"/>
</dbReference>
<dbReference type="EMBL" id="JAIWYP010000003">
    <property type="protein sequence ID" value="KAH3853050.1"/>
    <property type="molecule type" value="Genomic_DNA"/>
</dbReference>
<dbReference type="AlphaFoldDB" id="A0A9D4R4L7"/>
<name>A0A9D4R4L7_DREPO</name>
<organism evidence="1 2">
    <name type="scientific">Dreissena polymorpha</name>
    <name type="common">Zebra mussel</name>
    <name type="synonym">Mytilus polymorpha</name>
    <dbReference type="NCBI Taxonomy" id="45954"/>
    <lineage>
        <taxon>Eukaryota</taxon>
        <taxon>Metazoa</taxon>
        <taxon>Spiralia</taxon>
        <taxon>Lophotrochozoa</taxon>
        <taxon>Mollusca</taxon>
        <taxon>Bivalvia</taxon>
        <taxon>Autobranchia</taxon>
        <taxon>Heteroconchia</taxon>
        <taxon>Euheterodonta</taxon>
        <taxon>Imparidentia</taxon>
        <taxon>Neoheterodontei</taxon>
        <taxon>Myida</taxon>
        <taxon>Dreissenoidea</taxon>
        <taxon>Dreissenidae</taxon>
        <taxon>Dreissena</taxon>
    </lineage>
</organism>
<proteinExistence type="predicted"/>
<keyword evidence="2" id="KW-1185">Reference proteome</keyword>